<organism evidence="1 2">
    <name type="scientific">Candidatus Berkelbacteria bacterium Licking1014_7</name>
    <dbReference type="NCBI Taxonomy" id="2017147"/>
    <lineage>
        <taxon>Bacteria</taxon>
        <taxon>Candidatus Berkelbacteria</taxon>
    </lineage>
</organism>
<sequence>MKLSKKFEFFEMQTGYSLVGKASGWGSEDRRFESGYPEFTERRSPARLWREPILSENPIQFWKIVLL</sequence>
<dbReference type="Proteomes" id="UP000315689">
    <property type="component" value="Unassembled WGS sequence"/>
</dbReference>
<protein>
    <submittedName>
        <fullName evidence="1">Uncharacterized protein</fullName>
    </submittedName>
</protein>
<gene>
    <name evidence="1" type="ORF">CEN89_196</name>
</gene>
<evidence type="ECO:0000313" key="1">
    <source>
        <dbReference type="EMBL" id="TSC93186.1"/>
    </source>
</evidence>
<name>A0A554LJX9_9BACT</name>
<evidence type="ECO:0000313" key="2">
    <source>
        <dbReference type="Proteomes" id="UP000315689"/>
    </source>
</evidence>
<accession>A0A554LJX9</accession>
<proteinExistence type="predicted"/>
<comment type="caution">
    <text evidence="1">The sequence shown here is derived from an EMBL/GenBank/DDBJ whole genome shotgun (WGS) entry which is preliminary data.</text>
</comment>
<dbReference type="AlphaFoldDB" id="A0A554LJX9"/>
<dbReference type="AntiFam" id="ANF00013">
    <property type="entry name" value="tRNA translation"/>
</dbReference>
<dbReference type="EMBL" id="VMGK01000005">
    <property type="protein sequence ID" value="TSC93186.1"/>
    <property type="molecule type" value="Genomic_DNA"/>
</dbReference>
<reference evidence="1 2" key="1">
    <citation type="submission" date="2017-07" db="EMBL/GenBank/DDBJ databases">
        <title>Mechanisms for carbon and nitrogen cycling indicate functional differentiation within the Candidate Phyla Radiation.</title>
        <authorList>
            <person name="Danczak R.E."/>
            <person name="Johnston M.D."/>
            <person name="Kenah C."/>
            <person name="Slattery M."/>
            <person name="Wrighton K.C."/>
            <person name="Wilkins M.J."/>
        </authorList>
    </citation>
    <scope>NUCLEOTIDE SEQUENCE [LARGE SCALE GENOMIC DNA]</scope>
    <source>
        <strain evidence="1">Licking1014_7</strain>
    </source>
</reference>